<keyword evidence="2" id="KW-1185">Reference proteome</keyword>
<reference evidence="1 2" key="1">
    <citation type="submission" date="2021-03" db="EMBL/GenBank/DDBJ databases">
        <title>Human Oral Microbial Genomes.</title>
        <authorList>
            <person name="Johnston C.D."/>
            <person name="Chen T."/>
            <person name="Dewhirst F.E."/>
        </authorList>
    </citation>
    <scope>NUCLEOTIDE SEQUENCE [LARGE SCALE GENOMIC DNA]</scope>
    <source>
        <strain evidence="1 2">DSMZ 100122</strain>
    </source>
</reference>
<sequence>MTPQGGEYGDVILHAYRSDGALLDFAAFRGRQSNGAGESGYDDVLLNSESLTVAQFAPLEETEEATAKLALPGAGPYTLALSWPTSHGYSALLADLPGPGTYDLNELAARALHDRQAQQIAASPTPDDTIVKARKATEEELARCDALGLGADKGVSAARCLELAAEAQLMLDRAPTANAPAEAAIAVTFTKVPAAAQISALSAITGGKRTPAVRLVVSDLNEVSAWAQTVDGIHAVGGLAVVQVCDSFELAGMSMTQYRERLDVLISALSAADAWEVGNELGGNWLGSDAVEKTTIAAQRVREMGKTTLLTIYYQLGQDDEAHSTFTWIEQNLDSGLKDLVDVVGLSIYPQQHPLGTAADRVMSAFEKAFPGKKVAVTELSYGGADLDGAPWWFGSATDLRQARRAVAEHLTSVGLGRVKSWGAPFWWYYLEDETPGAAGGPVSDVLAEVAARGA</sequence>
<dbReference type="RefSeq" id="WP_212322218.1">
    <property type="nucleotide sequence ID" value="NZ_AP024463.1"/>
</dbReference>
<dbReference type="Proteomes" id="UP000678513">
    <property type="component" value="Chromosome"/>
</dbReference>
<evidence type="ECO:0008006" key="3">
    <source>
        <dbReference type="Google" id="ProtNLM"/>
    </source>
</evidence>
<protein>
    <recommendedName>
        <fullName evidence="3">Arabinogalactan endo-beta-1,4-galactanase</fullName>
    </recommendedName>
</protein>
<organism evidence="1 2">
    <name type="scientific">Arachnia rubra</name>
    <dbReference type="NCBI Taxonomy" id="1547448"/>
    <lineage>
        <taxon>Bacteria</taxon>
        <taxon>Bacillati</taxon>
        <taxon>Actinomycetota</taxon>
        <taxon>Actinomycetes</taxon>
        <taxon>Propionibacteriales</taxon>
        <taxon>Propionibacteriaceae</taxon>
        <taxon>Arachnia</taxon>
    </lineage>
</organism>
<proteinExistence type="predicted"/>
<evidence type="ECO:0000313" key="1">
    <source>
        <dbReference type="EMBL" id="QUC07616.1"/>
    </source>
</evidence>
<evidence type="ECO:0000313" key="2">
    <source>
        <dbReference type="Proteomes" id="UP000678513"/>
    </source>
</evidence>
<dbReference type="EMBL" id="CP072384">
    <property type="protein sequence ID" value="QUC07616.1"/>
    <property type="molecule type" value="Genomic_DNA"/>
</dbReference>
<dbReference type="Gene3D" id="3.20.20.80">
    <property type="entry name" value="Glycosidases"/>
    <property type="match status" value="1"/>
</dbReference>
<accession>A0ABX7Y451</accession>
<dbReference type="SUPFAM" id="SSF51445">
    <property type="entry name" value="(Trans)glycosidases"/>
    <property type="match status" value="1"/>
</dbReference>
<gene>
    <name evidence="1" type="ORF">J5A65_11855</name>
</gene>
<dbReference type="InterPro" id="IPR017853">
    <property type="entry name" value="GH"/>
</dbReference>
<name>A0ABX7Y451_9ACTN</name>